<dbReference type="AlphaFoldDB" id="K0SFW6"/>
<feature type="non-terminal residue" evidence="2">
    <location>
        <position position="100"/>
    </location>
</feature>
<protein>
    <submittedName>
        <fullName evidence="2">Uncharacterized protein</fullName>
    </submittedName>
</protein>
<feature type="compositionally biased region" description="Pro residues" evidence="1">
    <location>
        <begin position="33"/>
        <end position="47"/>
    </location>
</feature>
<gene>
    <name evidence="2" type="ORF">THAOC_15106</name>
</gene>
<accession>K0SFW6</accession>
<evidence type="ECO:0000313" key="3">
    <source>
        <dbReference type="Proteomes" id="UP000266841"/>
    </source>
</evidence>
<name>K0SFW6_THAOC</name>
<reference evidence="2 3" key="1">
    <citation type="journal article" date="2012" name="Genome Biol.">
        <title>Genome and low-iron response of an oceanic diatom adapted to chronic iron limitation.</title>
        <authorList>
            <person name="Lommer M."/>
            <person name="Specht M."/>
            <person name="Roy A.S."/>
            <person name="Kraemer L."/>
            <person name="Andreson R."/>
            <person name="Gutowska M.A."/>
            <person name="Wolf J."/>
            <person name="Bergner S.V."/>
            <person name="Schilhabel M.B."/>
            <person name="Klostermeier U.C."/>
            <person name="Beiko R.G."/>
            <person name="Rosenstiel P."/>
            <person name="Hippler M."/>
            <person name="Laroche J."/>
        </authorList>
    </citation>
    <scope>NUCLEOTIDE SEQUENCE [LARGE SCALE GENOMIC DNA]</scope>
    <source>
        <strain evidence="2 3">CCMP1005</strain>
    </source>
</reference>
<evidence type="ECO:0000256" key="1">
    <source>
        <dbReference type="SAM" id="MobiDB-lite"/>
    </source>
</evidence>
<dbReference type="EMBL" id="AGNL01017546">
    <property type="protein sequence ID" value="EJK64185.1"/>
    <property type="molecule type" value="Genomic_DNA"/>
</dbReference>
<evidence type="ECO:0000313" key="2">
    <source>
        <dbReference type="EMBL" id="EJK64185.1"/>
    </source>
</evidence>
<keyword evidence="3" id="KW-1185">Reference proteome</keyword>
<sequence>MAAAENTLFRDPRRRQIGPEGIQVGATASGPAGPVPPQPPPLPPPQQSPRSVDFGLLQRPSPRTTISDVRDTRDKEDGCYDRRIRRREMTADGMELTGAE</sequence>
<dbReference type="Proteomes" id="UP000266841">
    <property type="component" value="Unassembled WGS sequence"/>
</dbReference>
<comment type="caution">
    <text evidence="2">The sequence shown here is derived from an EMBL/GenBank/DDBJ whole genome shotgun (WGS) entry which is preliminary data.</text>
</comment>
<organism evidence="2 3">
    <name type="scientific">Thalassiosira oceanica</name>
    <name type="common">Marine diatom</name>
    <dbReference type="NCBI Taxonomy" id="159749"/>
    <lineage>
        <taxon>Eukaryota</taxon>
        <taxon>Sar</taxon>
        <taxon>Stramenopiles</taxon>
        <taxon>Ochrophyta</taxon>
        <taxon>Bacillariophyta</taxon>
        <taxon>Coscinodiscophyceae</taxon>
        <taxon>Thalassiosirophycidae</taxon>
        <taxon>Thalassiosirales</taxon>
        <taxon>Thalassiosiraceae</taxon>
        <taxon>Thalassiosira</taxon>
    </lineage>
</organism>
<feature type="region of interest" description="Disordered" evidence="1">
    <location>
        <begin position="1"/>
        <end position="100"/>
    </location>
</feature>
<proteinExistence type="predicted"/>
<feature type="compositionally biased region" description="Basic and acidic residues" evidence="1">
    <location>
        <begin position="68"/>
        <end position="90"/>
    </location>
</feature>